<dbReference type="InterPro" id="IPR036097">
    <property type="entry name" value="HisK_dim/P_sf"/>
</dbReference>
<dbReference type="PANTHER" id="PTHR43065">
    <property type="entry name" value="SENSOR HISTIDINE KINASE"/>
    <property type="match status" value="1"/>
</dbReference>
<dbReference type="InterPro" id="IPR011006">
    <property type="entry name" value="CheY-like_superfamily"/>
</dbReference>
<dbReference type="SMART" id="SM00448">
    <property type="entry name" value="REC"/>
    <property type="match status" value="1"/>
</dbReference>
<dbReference type="Pfam" id="PF02518">
    <property type="entry name" value="HATPase_c"/>
    <property type="match status" value="1"/>
</dbReference>
<keyword evidence="3 4" id="KW-0597">Phosphoprotein</keyword>
<evidence type="ECO:0000256" key="1">
    <source>
        <dbReference type="ARBA" id="ARBA00000085"/>
    </source>
</evidence>
<evidence type="ECO:0000256" key="2">
    <source>
        <dbReference type="ARBA" id="ARBA00012438"/>
    </source>
</evidence>
<dbReference type="PANTHER" id="PTHR43065:SF49">
    <property type="entry name" value="HISTIDINE KINASE"/>
    <property type="match status" value="1"/>
</dbReference>
<dbReference type="Gene3D" id="3.30.565.10">
    <property type="entry name" value="Histidine kinase-like ATPase, C-terminal domain"/>
    <property type="match status" value="1"/>
</dbReference>
<dbReference type="EMBL" id="JBHSMZ010000004">
    <property type="protein sequence ID" value="MFC5548424.1"/>
    <property type="molecule type" value="Genomic_DNA"/>
</dbReference>
<dbReference type="InterPro" id="IPR003661">
    <property type="entry name" value="HisK_dim/P_dom"/>
</dbReference>
<dbReference type="SUPFAM" id="SSF47384">
    <property type="entry name" value="Homodimeric domain of signal transducing histidine kinase"/>
    <property type="match status" value="1"/>
</dbReference>
<accession>A0ABW0RW49</accession>
<dbReference type="SUPFAM" id="SSF52172">
    <property type="entry name" value="CheY-like"/>
    <property type="match status" value="1"/>
</dbReference>
<dbReference type="PROSITE" id="PS50110">
    <property type="entry name" value="RESPONSE_REGULATORY"/>
    <property type="match status" value="1"/>
</dbReference>
<evidence type="ECO:0000259" key="6">
    <source>
        <dbReference type="PROSITE" id="PS50110"/>
    </source>
</evidence>
<evidence type="ECO:0000256" key="3">
    <source>
        <dbReference type="ARBA" id="ARBA00022553"/>
    </source>
</evidence>
<dbReference type="Gene3D" id="3.40.50.2300">
    <property type="match status" value="1"/>
</dbReference>
<gene>
    <name evidence="7" type="ORF">ACFPO9_07815</name>
</gene>
<dbReference type="SMART" id="SM00387">
    <property type="entry name" value="HATPase_c"/>
    <property type="match status" value="1"/>
</dbReference>
<dbReference type="InterPro" id="IPR005467">
    <property type="entry name" value="His_kinase_dom"/>
</dbReference>
<feature type="domain" description="Response regulatory" evidence="6">
    <location>
        <begin position="435"/>
        <end position="546"/>
    </location>
</feature>
<dbReference type="InterPro" id="IPR004358">
    <property type="entry name" value="Sig_transdc_His_kin-like_C"/>
</dbReference>
<comment type="caution">
    <text evidence="7">The sequence shown here is derived from an EMBL/GenBank/DDBJ whole genome shotgun (WGS) entry which is preliminary data.</text>
</comment>
<sequence>MSPETVPAVVVFAPVQRDAATLGQVIGEDGLRAETCADAASFYDALAGTPLFAVMTEEGVARCSLEDLSGILRRQPPWSDMPLLVLADADHRRIDNNRFVNLAEIGNVTLLTRPVARLSLVMALRSARRARQLQFAVRDQLAELANHAAQLASTVAERTRELQAEVAERRRAEQSLAEARRLESLGQLTGGIAHDFNNILQVVTGSETLLRMLLNPLPDQRVLRALQSIRRAADQGASLTQQLLAYARRQPLANVALDLRRQLHAVSDMMRHMLGPEVQLHLHIAPGLWPVLADPSQLDAALLNLAGNARDAMPHPGRLVLAARNRVLPDAALPEGAHLAGEFVEICVTDNGHGMSAETAQSAFEPFFTTKPFGQGTGLGLSQVYGFAVQSKGLAFIRREDSGTTVGILLPRSEEVLHAPAARPARTAHGIDGLHVLYVEDDPDVAEVTAIMLESLGASVTRADSADAAVRLDLSEVDAVLSDVMMPGELDGIGLARWLSAHHPRLPVVLTSGYVLEPERLQGLKVQFVRKPCAIAALADALIKALKHTVRN</sequence>
<dbReference type="InterPro" id="IPR003594">
    <property type="entry name" value="HATPase_dom"/>
</dbReference>
<keyword evidence="8" id="KW-1185">Reference proteome</keyword>
<dbReference type="RefSeq" id="WP_379769154.1">
    <property type="nucleotide sequence ID" value="NZ_JBHSMZ010000004.1"/>
</dbReference>
<comment type="catalytic activity">
    <reaction evidence="1">
        <text>ATP + protein L-histidine = ADP + protein N-phospho-L-histidine.</text>
        <dbReference type="EC" id="2.7.13.3"/>
    </reaction>
</comment>
<feature type="domain" description="Histidine kinase" evidence="5">
    <location>
        <begin position="191"/>
        <end position="414"/>
    </location>
</feature>
<dbReference type="PRINTS" id="PR00344">
    <property type="entry name" value="BCTRLSENSOR"/>
</dbReference>
<dbReference type="SMART" id="SM00388">
    <property type="entry name" value="HisKA"/>
    <property type="match status" value="1"/>
</dbReference>
<dbReference type="InterPro" id="IPR036890">
    <property type="entry name" value="HATPase_C_sf"/>
</dbReference>
<dbReference type="InterPro" id="IPR001789">
    <property type="entry name" value="Sig_transdc_resp-reg_receiver"/>
</dbReference>
<proteinExistence type="predicted"/>
<dbReference type="CDD" id="cd00082">
    <property type="entry name" value="HisKA"/>
    <property type="match status" value="1"/>
</dbReference>
<dbReference type="SUPFAM" id="SSF55874">
    <property type="entry name" value="ATPase domain of HSP90 chaperone/DNA topoisomerase II/histidine kinase"/>
    <property type="match status" value="1"/>
</dbReference>
<evidence type="ECO:0000313" key="7">
    <source>
        <dbReference type="EMBL" id="MFC5548424.1"/>
    </source>
</evidence>
<dbReference type="EC" id="2.7.13.3" evidence="2"/>
<dbReference type="Proteomes" id="UP001596086">
    <property type="component" value="Unassembled WGS sequence"/>
</dbReference>
<feature type="modified residue" description="4-aspartylphosphate" evidence="4">
    <location>
        <position position="483"/>
    </location>
</feature>
<evidence type="ECO:0000313" key="8">
    <source>
        <dbReference type="Proteomes" id="UP001596086"/>
    </source>
</evidence>
<organism evidence="7 8">
    <name type="scientific">Massilia aerilata</name>
    <dbReference type="NCBI Taxonomy" id="453817"/>
    <lineage>
        <taxon>Bacteria</taxon>
        <taxon>Pseudomonadati</taxon>
        <taxon>Pseudomonadota</taxon>
        <taxon>Betaproteobacteria</taxon>
        <taxon>Burkholderiales</taxon>
        <taxon>Oxalobacteraceae</taxon>
        <taxon>Telluria group</taxon>
        <taxon>Massilia</taxon>
    </lineage>
</organism>
<name>A0ABW0RW49_9BURK</name>
<evidence type="ECO:0000259" key="5">
    <source>
        <dbReference type="PROSITE" id="PS50109"/>
    </source>
</evidence>
<dbReference type="Pfam" id="PF00072">
    <property type="entry name" value="Response_reg"/>
    <property type="match status" value="1"/>
</dbReference>
<evidence type="ECO:0000256" key="4">
    <source>
        <dbReference type="PROSITE-ProRule" id="PRU00169"/>
    </source>
</evidence>
<reference evidence="8" key="1">
    <citation type="journal article" date="2019" name="Int. J. Syst. Evol. Microbiol.">
        <title>The Global Catalogue of Microorganisms (GCM) 10K type strain sequencing project: providing services to taxonomists for standard genome sequencing and annotation.</title>
        <authorList>
            <consortium name="The Broad Institute Genomics Platform"/>
            <consortium name="The Broad Institute Genome Sequencing Center for Infectious Disease"/>
            <person name="Wu L."/>
            <person name="Ma J."/>
        </authorList>
    </citation>
    <scope>NUCLEOTIDE SEQUENCE [LARGE SCALE GENOMIC DNA]</scope>
    <source>
        <strain evidence="8">CGMCC 4.5798</strain>
    </source>
</reference>
<dbReference type="PROSITE" id="PS50109">
    <property type="entry name" value="HIS_KIN"/>
    <property type="match status" value="1"/>
</dbReference>
<protein>
    <recommendedName>
        <fullName evidence="2">histidine kinase</fullName>
        <ecNumber evidence="2">2.7.13.3</ecNumber>
    </recommendedName>
</protein>
<dbReference type="CDD" id="cd00156">
    <property type="entry name" value="REC"/>
    <property type="match status" value="1"/>
</dbReference>
<dbReference type="Gene3D" id="1.10.287.130">
    <property type="match status" value="1"/>
</dbReference>